<sequence length="342" mass="36824">MNKKRWIAVAIATGLLVVSMVASGMTRPVSDEIQLDSFNRLLYGEDELSANVLEPGDESEQIVKLTVDGTIQGGGSSGIFASEGYDHASFMKQLKEIEEDDTVKGVFLEVNSPGGGVYESAEIAKELKKIQTERKIPLYVSMTSMAASGGYYISANADKIYATEETITGSIGVIMSGLNYSGLLEKLGVEDTTVKSGALKDMGSSTRPETAEDQAVLQAYIDSAYGRFVSVVSEGRDMPEAEVKKIADGRIYDGVQAKENGLVDELAFPDEALAAMRKDQKLENAQLIEYSTSGTGFANTWFGSKFAEFQGIKASETSQILSVLENLGTAESPKAMYYYGGE</sequence>
<accession>A0A179EPW0</accession>
<dbReference type="GO" id="GO:0008236">
    <property type="term" value="F:serine-type peptidase activity"/>
    <property type="evidence" value="ECO:0007669"/>
    <property type="project" value="UniProtKB-KW"/>
</dbReference>
<feature type="domain" description="Peptidase S49" evidence="5">
    <location>
        <begin position="132"/>
        <end position="282"/>
    </location>
</feature>
<dbReference type="AlphaFoldDB" id="A0A179EPW0"/>
<evidence type="ECO:0000259" key="5">
    <source>
        <dbReference type="Pfam" id="PF01343"/>
    </source>
</evidence>
<dbReference type="GeneID" id="77487019"/>
<dbReference type="CDD" id="cd07023">
    <property type="entry name" value="S49_Sppa_N_C"/>
    <property type="match status" value="1"/>
</dbReference>
<dbReference type="KEGG" id="eth:CK496_05130"/>
<dbReference type="GO" id="GO:0006508">
    <property type="term" value="P:proteolysis"/>
    <property type="evidence" value="ECO:0007669"/>
    <property type="project" value="UniProtKB-KW"/>
</dbReference>
<proteinExistence type="inferred from homology"/>
<dbReference type="OrthoDB" id="9764363at2"/>
<evidence type="ECO:0000256" key="4">
    <source>
        <dbReference type="ARBA" id="ARBA00022825"/>
    </source>
</evidence>
<dbReference type="Proteomes" id="UP000321361">
    <property type="component" value="Unassembled WGS sequence"/>
</dbReference>
<dbReference type="Gene3D" id="3.90.226.10">
    <property type="entry name" value="2-enoyl-CoA Hydratase, Chain A, domain 1"/>
    <property type="match status" value="2"/>
</dbReference>
<dbReference type="RefSeq" id="WP_067484313.1">
    <property type="nucleotide sequence ID" value="NZ_BJUG01000004.1"/>
</dbReference>
<evidence type="ECO:0000313" key="6">
    <source>
        <dbReference type="EMBL" id="GEK36717.1"/>
    </source>
</evidence>
<evidence type="ECO:0000313" key="7">
    <source>
        <dbReference type="EMBL" id="OAQ55281.1"/>
    </source>
</evidence>
<evidence type="ECO:0000313" key="8">
    <source>
        <dbReference type="Proteomes" id="UP000078516"/>
    </source>
</evidence>
<keyword evidence="3" id="KW-0378">Hydrolase</keyword>
<dbReference type="EMBL" id="BJUG01000004">
    <property type="protein sequence ID" value="GEK36717.1"/>
    <property type="molecule type" value="Genomic_DNA"/>
</dbReference>
<comment type="similarity">
    <text evidence="1">Belongs to the peptidase S49 family.</text>
</comment>
<evidence type="ECO:0000256" key="2">
    <source>
        <dbReference type="ARBA" id="ARBA00022670"/>
    </source>
</evidence>
<keyword evidence="8" id="KW-1185">Reference proteome</keyword>
<evidence type="ECO:0000313" key="9">
    <source>
        <dbReference type="Proteomes" id="UP000321361"/>
    </source>
</evidence>
<dbReference type="InterPro" id="IPR047272">
    <property type="entry name" value="S49_SppA_C"/>
</dbReference>
<dbReference type="InterPro" id="IPR029045">
    <property type="entry name" value="ClpP/crotonase-like_dom_sf"/>
</dbReference>
<dbReference type="SUPFAM" id="SSF52096">
    <property type="entry name" value="ClpP/crotonase"/>
    <property type="match status" value="1"/>
</dbReference>
<comment type="caution">
    <text evidence="7">The sequence shown here is derived from an EMBL/GenBank/DDBJ whole genome shotgun (WGS) entry which is preliminary data.</text>
</comment>
<dbReference type="PATRIC" id="fig|417368.6.peg.1605"/>
<gene>
    <name evidence="6" type="primary">sppA</name>
    <name evidence="7" type="ORF">A6E74_09155</name>
    <name evidence="6" type="ORF">ETH01_10040</name>
</gene>
<dbReference type="Pfam" id="PF01343">
    <property type="entry name" value="Peptidase_S49"/>
    <property type="match status" value="1"/>
</dbReference>
<keyword evidence="4" id="KW-0720">Serine protease</keyword>
<protein>
    <submittedName>
        <fullName evidence="7">Signal peptidase</fullName>
    </submittedName>
</protein>
<organism evidence="7 8">
    <name type="scientific">Enterococcus thailandicus</name>
    <dbReference type="NCBI Taxonomy" id="417368"/>
    <lineage>
        <taxon>Bacteria</taxon>
        <taxon>Bacillati</taxon>
        <taxon>Bacillota</taxon>
        <taxon>Bacilli</taxon>
        <taxon>Lactobacillales</taxon>
        <taxon>Enterococcaceae</taxon>
        <taxon>Enterococcus</taxon>
    </lineage>
</organism>
<dbReference type="NCBIfam" id="TIGR00706">
    <property type="entry name" value="SppA_dom"/>
    <property type="match status" value="1"/>
</dbReference>
<dbReference type="EMBL" id="LWMN01000014">
    <property type="protein sequence ID" value="OAQ55281.1"/>
    <property type="molecule type" value="Genomic_DNA"/>
</dbReference>
<reference evidence="6 9" key="2">
    <citation type="submission" date="2019-07" db="EMBL/GenBank/DDBJ databases">
        <title>Whole genome shotgun sequence of Enterococcus thailandicus NBRC 101867.</title>
        <authorList>
            <person name="Hosoyama A."/>
            <person name="Uohara A."/>
            <person name="Ohji S."/>
            <person name="Ichikawa N."/>
        </authorList>
    </citation>
    <scope>NUCLEOTIDE SEQUENCE [LARGE SCALE GENOMIC DNA]</scope>
    <source>
        <strain evidence="6 9">NBRC 101867</strain>
    </source>
</reference>
<reference evidence="7 8" key="1">
    <citation type="submission" date="2016-04" db="EMBL/GenBank/DDBJ databases">
        <title>Draft genome of an Enterococcus thailandicus strain isolated from bovine feces.</title>
        <authorList>
            <person name="Beukers A.G."/>
            <person name="Zaheer R."/>
            <person name="Goji N."/>
            <person name="Cook S.R."/>
            <person name="Amoako K."/>
            <person name="Chaves A.V."/>
            <person name="Ward M.P."/>
            <person name="Mcallister T.A."/>
        </authorList>
    </citation>
    <scope>NUCLEOTIDE SEQUENCE [LARGE SCALE GENOMIC DNA]</scope>
    <source>
        <strain evidence="7 8">F0711D 46</strain>
    </source>
</reference>
<dbReference type="InterPro" id="IPR002142">
    <property type="entry name" value="Peptidase_S49"/>
</dbReference>
<dbReference type="Proteomes" id="UP000078516">
    <property type="component" value="Unassembled WGS sequence"/>
</dbReference>
<dbReference type="InterPro" id="IPR004635">
    <property type="entry name" value="Pept_S49_SppA"/>
</dbReference>
<name>A0A179EPW0_ENTTH</name>
<dbReference type="PANTHER" id="PTHR42987:SF7">
    <property type="entry name" value="SIGNAL PEPTIDE PEPTIDASE SPPA-RELATED"/>
    <property type="match status" value="1"/>
</dbReference>
<evidence type="ECO:0000256" key="3">
    <source>
        <dbReference type="ARBA" id="ARBA00022801"/>
    </source>
</evidence>
<evidence type="ECO:0000256" key="1">
    <source>
        <dbReference type="ARBA" id="ARBA00008683"/>
    </source>
</evidence>
<dbReference type="PANTHER" id="PTHR42987">
    <property type="entry name" value="PEPTIDASE S49"/>
    <property type="match status" value="1"/>
</dbReference>
<keyword evidence="2" id="KW-0645">Protease</keyword>